<accession>A0A120FHU5</accession>
<dbReference type="GO" id="GO:0000160">
    <property type="term" value="P:phosphorelay signal transduction system"/>
    <property type="evidence" value="ECO:0007669"/>
    <property type="project" value="InterPro"/>
</dbReference>
<evidence type="ECO:0000256" key="2">
    <source>
        <dbReference type="PROSITE-ProRule" id="PRU01091"/>
    </source>
</evidence>
<evidence type="ECO:0000259" key="3">
    <source>
        <dbReference type="PROSITE" id="PS51755"/>
    </source>
</evidence>
<dbReference type="Proteomes" id="UP000057737">
    <property type="component" value="Unassembled WGS sequence"/>
</dbReference>
<dbReference type="Pfam" id="PF00486">
    <property type="entry name" value="Trans_reg_C"/>
    <property type="match status" value="1"/>
</dbReference>
<keyword evidence="1 2" id="KW-0238">DNA-binding</keyword>
<dbReference type="SUPFAM" id="SSF48452">
    <property type="entry name" value="TPR-like"/>
    <property type="match status" value="1"/>
</dbReference>
<reference evidence="4 5" key="1">
    <citation type="submission" date="2015-11" db="EMBL/GenBank/DDBJ databases">
        <title>Draft Genome Sequence of the Strain BR 10303 (Bradyrhizobium sp.) isolated from nodules of Centrolobium paraense.</title>
        <authorList>
            <person name="Zelli J.E."/>
            <person name="Simoes-Araujo J.L."/>
            <person name="Barauna A.C."/>
            <person name="Silva K."/>
        </authorList>
    </citation>
    <scope>NUCLEOTIDE SEQUENCE [LARGE SCALE GENOMIC DNA]</scope>
    <source>
        <strain evidence="4 5">BR 10303</strain>
    </source>
</reference>
<proteinExistence type="predicted"/>
<comment type="caution">
    <text evidence="4">The sequence shown here is derived from an EMBL/GenBank/DDBJ whole genome shotgun (WGS) entry which is preliminary data.</text>
</comment>
<dbReference type="SMART" id="SM00028">
    <property type="entry name" value="TPR"/>
    <property type="match status" value="2"/>
</dbReference>
<dbReference type="RefSeq" id="WP_066514246.1">
    <property type="nucleotide sequence ID" value="NZ_LNCU01000116.1"/>
</dbReference>
<name>A0A120FHU5_9BRAD</name>
<sequence>MTQQRQSGTYKFGSFALDAETGALFYSGAPILLGQRGAALLRLLLDRSGSPVGKDALIEAAWPGLNVEESNLTVQIAALRRALEQDGGGRWIETMPRRGYRYVGPPVTRSAANMDEARSPATLLLPEKPSIAVLPFEHSGEAAWLAGGMVDDIITGLSRIRWLFVIARNSSFVWRGPVTDVNRVGHDLGVRYVLQGSVRRADGRVRVHAQLADAASGAHIWAERYDRTVGDLFALQDEIALAVVGAIEPSLRRAEVERIRRKRPDSLDAYELVLRAQPEVDSGMPDRAAIALPQLQRALTIDPTYALAHGLAAMSHHNRFLRAGLNEEDRLASVRHAWLAIEHGRDDALALTFAGFSLGMDAHDRQAAFAAFEAALALSPSTALAWILGSVVAGWAGQAERAIDWSERGLRLSPFDPWAFAAYDAQALGHFSRDHYAEAANAAYRSNLANPAHSITWVQLAASLAKLGRLEEAKAAAACVLELQPTFRINSQFAGVACMPELATKLGEALRAAGLPE</sequence>
<dbReference type="EMBL" id="LNCU01000116">
    <property type="protein sequence ID" value="KWV46519.1"/>
    <property type="molecule type" value="Genomic_DNA"/>
</dbReference>
<keyword evidence="5" id="KW-1185">Reference proteome</keyword>
<dbReference type="InterPro" id="IPR036388">
    <property type="entry name" value="WH-like_DNA-bd_sf"/>
</dbReference>
<evidence type="ECO:0000256" key="1">
    <source>
        <dbReference type="ARBA" id="ARBA00023125"/>
    </source>
</evidence>
<dbReference type="Gene3D" id="1.10.10.10">
    <property type="entry name" value="Winged helix-like DNA-binding domain superfamily/Winged helix DNA-binding domain"/>
    <property type="match status" value="1"/>
</dbReference>
<dbReference type="SMART" id="SM00862">
    <property type="entry name" value="Trans_reg_C"/>
    <property type="match status" value="1"/>
</dbReference>
<evidence type="ECO:0000313" key="4">
    <source>
        <dbReference type="EMBL" id="KWV46519.1"/>
    </source>
</evidence>
<dbReference type="GO" id="GO:0006355">
    <property type="term" value="P:regulation of DNA-templated transcription"/>
    <property type="evidence" value="ECO:0007669"/>
    <property type="project" value="InterPro"/>
</dbReference>
<dbReference type="InterPro" id="IPR019734">
    <property type="entry name" value="TPR_rpt"/>
</dbReference>
<dbReference type="GO" id="GO:0003677">
    <property type="term" value="F:DNA binding"/>
    <property type="evidence" value="ECO:0007669"/>
    <property type="project" value="UniProtKB-UniRule"/>
</dbReference>
<dbReference type="Gene3D" id="1.25.40.10">
    <property type="entry name" value="Tetratricopeptide repeat domain"/>
    <property type="match status" value="1"/>
</dbReference>
<protein>
    <submittedName>
        <fullName evidence="4">Transcriptional regulator</fullName>
    </submittedName>
</protein>
<dbReference type="SUPFAM" id="SSF46894">
    <property type="entry name" value="C-terminal effector domain of the bipartite response regulators"/>
    <property type="match status" value="1"/>
</dbReference>
<dbReference type="CDD" id="cd00383">
    <property type="entry name" value="trans_reg_C"/>
    <property type="match status" value="1"/>
</dbReference>
<feature type="domain" description="OmpR/PhoB-type" evidence="3">
    <location>
        <begin position="7"/>
        <end position="104"/>
    </location>
</feature>
<dbReference type="Gene3D" id="3.40.50.10070">
    <property type="entry name" value="TolB, N-terminal domain"/>
    <property type="match status" value="1"/>
</dbReference>
<dbReference type="InterPro" id="IPR011990">
    <property type="entry name" value="TPR-like_helical_dom_sf"/>
</dbReference>
<dbReference type="InterPro" id="IPR001867">
    <property type="entry name" value="OmpR/PhoB-type_DNA-bd"/>
</dbReference>
<dbReference type="OrthoDB" id="9807521at2"/>
<dbReference type="PROSITE" id="PS51755">
    <property type="entry name" value="OMPR_PHOB"/>
    <property type="match status" value="1"/>
</dbReference>
<feature type="DNA-binding region" description="OmpR/PhoB-type" evidence="2">
    <location>
        <begin position="7"/>
        <end position="104"/>
    </location>
</feature>
<dbReference type="AlphaFoldDB" id="A0A120FHU5"/>
<organism evidence="4 5">
    <name type="scientific">Bradyrhizobium macuxiense</name>
    <dbReference type="NCBI Taxonomy" id="1755647"/>
    <lineage>
        <taxon>Bacteria</taxon>
        <taxon>Pseudomonadati</taxon>
        <taxon>Pseudomonadota</taxon>
        <taxon>Alphaproteobacteria</taxon>
        <taxon>Hyphomicrobiales</taxon>
        <taxon>Nitrobacteraceae</taxon>
        <taxon>Bradyrhizobium</taxon>
    </lineage>
</organism>
<evidence type="ECO:0000313" key="5">
    <source>
        <dbReference type="Proteomes" id="UP000057737"/>
    </source>
</evidence>
<dbReference type="InterPro" id="IPR016032">
    <property type="entry name" value="Sig_transdc_resp-reg_C-effctor"/>
</dbReference>
<gene>
    <name evidence="4" type="ORF">AS156_01660</name>
</gene>